<accession>A0A8X6UEH1</accession>
<comment type="caution">
    <text evidence="3">The sequence shown here is derived from an EMBL/GenBank/DDBJ whole genome shotgun (WGS) entry which is preliminary data.</text>
</comment>
<dbReference type="EMBL" id="BMAW01023484">
    <property type="protein sequence ID" value="GFT83009.1"/>
    <property type="molecule type" value="Genomic_DNA"/>
</dbReference>
<organism evidence="3 4">
    <name type="scientific">Nephila pilipes</name>
    <name type="common">Giant wood spider</name>
    <name type="synonym">Nephila maculata</name>
    <dbReference type="NCBI Taxonomy" id="299642"/>
    <lineage>
        <taxon>Eukaryota</taxon>
        <taxon>Metazoa</taxon>
        <taxon>Ecdysozoa</taxon>
        <taxon>Arthropoda</taxon>
        <taxon>Chelicerata</taxon>
        <taxon>Arachnida</taxon>
        <taxon>Araneae</taxon>
        <taxon>Araneomorphae</taxon>
        <taxon>Entelegynae</taxon>
        <taxon>Araneoidea</taxon>
        <taxon>Nephilidae</taxon>
        <taxon>Nephila</taxon>
    </lineage>
</organism>
<dbReference type="OrthoDB" id="6420247at2759"/>
<gene>
    <name evidence="2" type="ORF">NPIL_142641</name>
    <name evidence="3" type="ORF">NPIL_383851</name>
</gene>
<evidence type="ECO:0000313" key="3">
    <source>
        <dbReference type="EMBL" id="GFU08858.1"/>
    </source>
</evidence>
<name>A0A8X6UEH1_NEPPI</name>
<proteinExistence type="predicted"/>
<sequence>MQTTQAEMQKPNERRKGEKKELRKTEDSVSQSETMELCVAHGHNVIDDKRVRDRAISCRINHGLLASLFVIAGLHEITVSSHEKVHVLRKTPCILSISFGEKKITRQYIARKNVQQTNDFLYSL</sequence>
<reference evidence="3" key="1">
    <citation type="submission" date="2020-08" db="EMBL/GenBank/DDBJ databases">
        <title>Multicomponent nature underlies the extraordinary mechanical properties of spider dragline silk.</title>
        <authorList>
            <person name="Kono N."/>
            <person name="Nakamura H."/>
            <person name="Mori M."/>
            <person name="Yoshida Y."/>
            <person name="Ohtoshi R."/>
            <person name="Malay A.D."/>
            <person name="Moran D.A.P."/>
            <person name="Tomita M."/>
            <person name="Numata K."/>
            <person name="Arakawa K."/>
        </authorList>
    </citation>
    <scope>NUCLEOTIDE SEQUENCE</scope>
</reference>
<feature type="compositionally biased region" description="Basic and acidic residues" evidence="1">
    <location>
        <begin position="10"/>
        <end position="27"/>
    </location>
</feature>
<feature type="region of interest" description="Disordered" evidence="1">
    <location>
        <begin position="1"/>
        <end position="32"/>
    </location>
</feature>
<protein>
    <submittedName>
        <fullName evidence="3">Uncharacterized protein</fullName>
    </submittedName>
</protein>
<dbReference type="AlphaFoldDB" id="A0A8X6UEH1"/>
<dbReference type="EMBL" id="BMAW01077946">
    <property type="protein sequence ID" value="GFU08858.1"/>
    <property type="molecule type" value="Genomic_DNA"/>
</dbReference>
<evidence type="ECO:0000313" key="2">
    <source>
        <dbReference type="EMBL" id="GFT83009.1"/>
    </source>
</evidence>
<evidence type="ECO:0000313" key="4">
    <source>
        <dbReference type="Proteomes" id="UP000887013"/>
    </source>
</evidence>
<evidence type="ECO:0000256" key="1">
    <source>
        <dbReference type="SAM" id="MobiDB-lite"/>
    </source>
</evidence>
<dbReference type="Proteomes" id="UP000887013">
    <property type="component" value="Unassembled WGS sequence"/>
</dbReference>
<keyword evidence="4" id="KW-1185">Reference proteome</keyword>